<gene>
    <name evidence="1" type="ORF">DFH08DRAFT_795781</name>
</gene>
<comment type="caution">
    <text evidence="1">The sequence shown here is derived from an EMBL/GenBank/DDBJ whole genome shotgun (WGS) entry which is preliminary data.</text>
</comment>
<name>A0AAD7AU60_9AGAR</name>
<dbReference type="EMBL" id="JARIHO010000001">
    <property type="protein sequence ID" value="KAJ7367635.1"/>
    <property type="molecule type" value="Genomic_DNA"/>
</dbReference>
<reference evidence="1" key="1">
    <citation type="submission" date="2023-03" db="EMBL/GenBank/DDBJ databases">
        <title>Massive genome expansion in bonnet fungi (Mycena s.s.) driven by repeated elements and novel gene families across ecological guilds.</title>
        <authorList>
            <consortium name="Lawrence Berkeley National Laboratory"/>
            <person name="Harder C.B."/>
            <person name="Miyauchi S."/>
            <person name="Viragh M."/>
            <person name="Kuo A."/>
            <person name="Thoen E."/>
            <person name="Andreopoulos B."/>
            <person name="Lu D."/>
            <person name="Skrede I."/>
            <person name="Drula E."/>
            <person name="Henrissat B."/>
            <person name="Morin E."/>
            <person name="Kohler A."/>
            <person name="Barry K."/>
            <person name="LaButti K."/>
            <person name="Morin E."/>
            <person name="Salamov A."/>
            <person name="Lipzen A."/>
            <person name="Mereny Z."/>
            <person name="Hegedus B."/>
            <person name="Baldrian P."/>
            <person name="Stursova M."/>
            <person name="Weitz H."/>
            <person name="Taylor A."/>
            <person name="Grigoriev I.V."/>
            <person name="Nagy L.G."/>
            <person name="Martin F."/>
            <person name="Kauserud H."/>
        </authorList>
    </citation>
    <scope>NUCLEOTIDE SEQUENCE</scope>
    <source>
        <strain evidence="1">CBHHK002</strain>
    </source>
</reference>
<accession>A0AAD7AU60</accession>
<evidence type="ECO:0000313" key="1">
    <source>
        <dbReference type="EMBL" id="KAJ7367635.1"/>
    </source>
</evidence>
<protein>
    <submittedName>
        <fullName evidence="1">Uncharacterized protein</fullName>
    </submittedName>
</protein>
<proteinExistence type="predicted"/>
<sequence>MSSDSDPSPSSLSDGDALLLKHYGRDIMQDVTGAIAQSIFCMFTLINTICDTYDGPLPGGGKLCMQSSLVGWVSSIGTNITCTAAPQDDARVEFVWERVHNVNRKNPESLSAHGGEDLTKIIPG</sequence>
<dbReference type="AlphaFoldDB" id="A0AAD7AU60"/>
<keyword evidence="2" id="KW-1185">Reference proteome</keyword>
<evidence type="ECO:0000313" key="2">
    <source>
        <dbReference type="Proteomes" id="UP001218218"/>
    </source>
</evidence>
<organism evidence="1 2">
    <name type="scientific">Mycena albidolilacea</name>
    <dbReference type="NCBI Taxonomy" id="1033008"/>
    <lineage>
        <taxon>Eukaryota</taxon>
        <taxon>Fungi</taxon>
        <taxon>Dikarya</taxon>
        <taxon>Basidiomycota</taxon>
        <taxon>Agaricomycotina</taxon>
        <taxon>Agaricomycetes</taxon>
        <taxon>Agaricomycetidae</taxon>
        <taxon>Agaricales</taxon>
        <taxon>Marasmiineae</taxon>
        <taxon>Mycenaceae</taxon>
        <taxon>Mycena</taxon>
    </lineage>
</organism>
<dbReference type="Proteomes" id="UP001218218">
    <property type="component" value="Unassembled WGS sequence"/>
</dbReference>